<dbReference type="GO" id="GO:0005829">
    <property type="term" value="C:cytosol"/>
    <property type="evidence" value="ECO:0007669"/>
    <property type="project" value="TreeGrafter"/>
</dbReference>
<dbReference type="InterPro" id="IPR000485">
    <property type="entry name" value="AsnC-type_HTH_dom"/>
</dbReference>
<gene>
    <name evidence="8" type="primary">rcsC</name>
    <name evidence="8" type="ORF">BBDCAPAO_00012</name>
</gene>
<sequence>MKLDNNDRKIVEMLQKEATISYGKIAEQLDITESEVEGRIRRLSDTRTKILIVDDELDTLLPLKRALEMEDFNVIEAQDGVEALEKVRAEIPDLVLLDLMLPRINGFEVCQRLKHDEATSYIPIIMLTAKGETSDKIEGIEIGADDYVTKPFDLDELKARVKAVLRRTAP</sequence>
<dbReference type="EMBL" id="MT631546">
    <property type="protein sequence ID" value="QNO53575.1"/>
    <property type="molecule type" value="Genomic_DNA"/>
</dbReference>
<proteinExistence type="predicted"/>
<evidence type="ECO:0000313" key="8">
    <source>
        <dbReference type="EMBL" id="QNO53575.1"/>
    </source>
</evidence>
<keyword evidence="3" id="KW-0805">Transcription regulation</keyword>
<dbReference type="InterPro" id="IPR039420">
    <property type="entry name" value="WalR-like"/>
</dbReference>
<keyword evidence="8" id="KW-0418">Kinase</keyword>
<evidence type="ECO:0000256" key="1">
    <source>
        <dbReference type="ARBA" id="ARBA00022553"/>
    </source>
</evidence>
<dbReference type="PROSITE" id="PS50110">
    <property type="entry name" value="RESPONSE_REGULATORY"/>
    <property type="match status" value="1"/>
</dbReference>
<dbReference type="Pfam" id="PF00072">
    <property type="entry name" value="Response_reg"/>
    <property type="match status" value="1"/>
</dbReference>
<keyword evidence="1 6" id="KW-0597">Phosphoprotein</keyword>
<dbReference type="PANTHER" id="PTHR48111:SF21">
    <property type="entry name" value="DNA-BINDING DUAL MASTER TRANSCRIPTIONAL REGULATOR RPAA"/>
    <property type="match status" value="1"/>
</dbReference>
<dbReference type="GO" id="GO:0032993">
    <property type="term" value="C:protein-DNA complex"/>
    <property type="evidence" value="ECO:0007669"/>
    <property type="project" value="TreeGrafter"/>
</dbReference>
<keyword evidence="2" id="KW-0902">Two-component regulatory system</keyword>
<evidence type="ECO:0000256" key="3">
    <source>
        <dbReference type="ARBA" id="ARBA00023015"/>
    </source>
</evidence>
<dbReference type="InterPro" id="IPR036390">
    <property type="entry name" value="WH_DNA-bd_sf"/>
</dbReference>
<keyword evidence="4" id="KW-0238">DNA-binding</keyword>
<protein>
    <submittedName>
        <fullName evidence="8">Sensor histidine kinase RcsC</fullName>
        <ecNumber evidence="8">2.7.13.3</ecNumber>
    </submittedName>
</protein>
<dbReference type="InterPro" id="IPR011006">
    <property type="entry name" value="CheY-like_superfamily"/>
</dbReference>
<dbReference type="SUPFAM" id="SSF52172">
    <property type="entry name" value="CheY-like"/>
    <property type="match status" value="1"/>
</dbReference>
<reference evidence="8" key="1">
    <citation type="submission" date="2020-06" db="EMBL/GenBank/DDBJ databases">
        <title>Unique genomic features of the anaerobic methanotrophic archaea.</title>
        <authorList>
            <person name="Chadwick G.L."/>
            <person name="Skennerton C.T."/>
            <person name="Laso-Perez R."/>
            <person name="Leu A.O."/>
            <person name="Speth D.R."/>
            <person name="Yu H."/>
            <person name="Morgan-Lang C."/>
            <person name="Hatzenpichler R."/>
            <person name="Goudeau D."/>
            <person name="Malmstrom R."/>
            <person name="Brazelton W.J."/>
            <person name="Woyke T."/>
            <person name="Hallam S.J."/>
            <person name="Tyson G.W."/>
            <person name="Wegener G."/>
            <person name="Boetius A."/>
            <person name="Orphan V."/>
        </authorList>
    </citation>
    <scope>NUCLEOTIDE SEQUENCE</scope>
</reference>
<dbReference type="Pfam" id="PF13404">
    <property type="entry name" value="HTH_AsnC-type"/>
    <property type="match status" value="1"/>
</dbReference>
<dbReference type="FunFam" id="3.40.50.2300:FF:000001">
    <property type="entry name" value="DNA-binding response regulator PhoB"/>
    <property type="match status" value="1"/>
</dbReference>
<dbReference type="Gene3D" id="1.10.10.10">
    <property type="entry name" value="Winged helix-like DNA-binding domain superfamily/Winged helix DNA-binding domain"/>
    <property type="match status" value="1"/>
</dbReference>
<dbReference type="GO" id="GO:0000156">
    <property type="term" value="F:phosphorelay response regulator activity"/>
    <property type="evidence" value="ECO:0007669"/>
    <property type="project" value="TreeGrafter"/>
</dbReference>
<dbReference type="GO" id="GO:0006355">
    <property type="term" value="P:regulation of DNA-templated transcription"/>
    <property type="evidence" value="ECO:0007669"/>
    <property type="project" value="TreeGrafter"/>
</dbReference>
<feature type="modified residue" description="4-aspartylphosphate" evidence="6">
    <location>
        <position position="98"/>
    </location>
</feature>
<dbReference type="GO" id="GO:0000976">
    <property type="term" value="F:transcription cis-regulatory region binding"/>
    <property type="evidence" value="ECO:0007669"/>
    <property type="project" value="TreeGrafter"/>
</dbReference>
<feature type="domain" description="Response regulatory" evidence="7">
    <location>
        <begin position="49"/>
        <end position="165"/>
    </location>
</feature>
<dbReference type="Gene3D" id="3.40.50.2300">
    <property type="match status" value="1"/>
</dbReference>
<evidence type="ECO:0000256" key="2">
    <source>
        <dbReference type="ARBA" id="ARBA00023012"/>
    </source>
</evidence>
<dbReference type="GO" id="GO:0004673">
    <property type="term" value="F:protein histidine kinase activity"/>
    <property type="evidence" value="ECO:0007669"/>
    <property type="project" value="UniProtKB-EC"/>
</dbReference>
<accession>A0A7G9YZZ1</accession>
<evidence type="ECO:0000259" key="7">
    <source>
        <dbReference type="PROSITE" id="PS50110"/>
    </source>
</evidence>
<name>A0A7G9YZZ1_9EURY</name>
<evidence type="ECO:0000256" key="4">
    <source>
        <dbReference type="ARBA" id="ARBA00023125"/>
    </source>
</evidence>
<keyword evidence="5" id="KW-0804">Transcription</keyword>
<evidence type="ECO:0000256" key="5">
    <source>
        <dbReference type="ARBA" id="ARBA00023163"/>
    </source>
</evidence>
<dbReference type="InterPro" id="IPR001789">
    <property type="entry name" value="Sig_transdc_resp-reg_receiver"/>
</dbReference>
<dbReference type="AlphaFoldDB" id="A0A7G9YZZ1"/>
<dbReference type="EC" id="2.7.13.3" evidence="8"/>
<dbReference type="PANTHER" id="PTHR48111">
    <property type="entry name" value="REGULATOR OF RPOS"/>
    <property type="match status" value="1"/>
</dbReference>
<evidence type="ECO:0000256" key="6">
    <source>
        <dbReference type="PROSITE-ProRule" id="PRU00169"/>
    </source>
</evidence>
<dbReference type="InterPro" id="IPR036388">
    <property type="entry name" value="WH-like_DNA-bd_sf"/>
</dbReference>
<organism evidence="8">
    <name type="scientific">Candidatus Methanophagaceae archaeon ANME-1 ERB6</name>
    <dbReference type="NCBI Taxonomy" id="2759912"/>
    <lineage>
        <taxon>Archaea</taxon>
        <taxon>Methanobacteriati</taxon>
        <taxon>Methanobacteriota</taxon>
        <taxon>Stenosarchaea group</taxon>
        <taxon>Methanomicrobia</taxon>
        <taxon>Candidatus Methanophagales</taxon>
        <taxon>Candidatus Methanophagaceae</taxon>
    </lineage>
</organism>
<keyword evidence="8" id="KW-0808">Transferase</keyword>
<dbReference type="SUPFAM" id="SSF46785">
    <property type="entry name" value="Winged helix' DNA-binding domain"/>
    <property type="match status" value="1"/>
</dbReference>
<dbReference type="SMART" id="SM00448">
    <property type="entry name" value="REC"/>
    <property type="match status" value="1"/>
</dbReference>